<keyword evidence="2" id="KW-1185">Reference proteome</keyword>
<gene>
    <name evidence="1" type="ORF">C0Q70_17871</name>
</gene>
<proteinExistence type="predicted"/>
<dbReference type="AlphaFoldDB" id="A0A2T7NLM8"/>
<name>A0A2T7NLM8_POMCA</name>
<protein>
    <submittedName>
        <fullName evidence="1">Uncharacterized protein</fullName>
    </submittedName>
</protein>
<evidence type="ECO:0000313" key="1">
    <source>
        <dbReference type="EMBL" id="PVD22068.1"/>
    </source>
</evidence>
<dbReference type="EMBL" id="PZQS01000011">
    <property type="protein sequence ID" value="PVD22068.1"/>
    <property type="molecule type" value="Genomic_DNA"/>
</dbReference>
<reference evidence="1 2" key="1">
    <citation type="submission" date="2018-04" db="EMBL/GenBank/DDBJ databases">
        <title>The genome of golden apple snail Pomacea canaliculata provides insight into stress tolerance and invasive adaptation.</title>
        <authorList>
            <person name="Liu C."/>
            <person name="Liu B."/>
            <person name="Ren Y."/>
            <person name="Zhang Y."/>
            <person name="Wang H."/>
            <person name="Li S."/>
            <person name="Jiang F."/>
            <person name="Yin L."/>
            <person name="Zhang G."/>
            <person name="Qian W."/>
            <person name="Fan W."/>
        </authorList>
    </citation>
    <scope>NUCLEOTIDE SEQUENCE [LARGE SCALE GENOMIC DNA]</scope>
    <source>
        <strain evidence="1">SZHN2017</strain>
        <tissue evidence="1">Muscle</tissue>
    </source>
</reference>
<evidence type="ECO:0000313" key="2">
    <source>
        <dbReference type="Proteomes" id="UP000245119"/>
    </source>
</evidence>
<organism evidence="1 2">
    <name type="scientific">Pomacea canaliculata</name>
    <name type="common">Golden apple snail</name>
    <dbReference type="NCBI Taxonomy" id="400727"/>
    <lineage>
        <taxon>Eukaryota</taxon>
        <taxon>Metazoa</taxon>
        <taxon>Spiralia</taxon>
        <taxon>Lophotrochozoa</taxon>
        <taxon>Mollusca</taxon>
        <taxon>Gastropoda</taxon>
        <taxon>Caenogastropoda</taxon>
        <taxon>Architaenioglossa</taxon>
        <taxon>Ampullarioidea</taxon>
        <taxon>Ampullariidae</taxon>
        <taxon>Pomacea</taxon>
    </lineage>
</organism>
<accession>A0A2T7NLM8</accession>
<dbReference type="Proteomes" id="UP000245119">
    <property type="component" value="Linkage Group LG11"/>
</dbReference>
<comment type="caution">
    <text evidence="1">The sequence shown here is derived from an EMBL/GenBank/DDBJ whole genome shotgun (WGS) entry which is preliminary data.</text>
</comment>
<sequence>MHVYVGRLSRNSSKLLPDCYAYLLSKKVGGGPSIPSIKHVRCRDISVAGCLGGYTYHPPLVLKYSKD</sequence>